<evidence type="ECO:0000313" key="1">
    <source>
        <dbReference type="EMBL" id="CAG8555195.1"/>
    </source>
</evidence>
<name>A0ABN7UBC7_GIGMA</name>
<feature type="non-terminal residue" evidence="1">
    <location>
        <position position="1"/>
    </location>
</feature>
<dbReference type="Proteomes" id="UP000789901">
    <property type="component" value="Unassembled WGS sequence"/>
</dbReference>
<dbReference type="EMBL" id="CAJVQB010001904">
    <property type="protein sequence ID" value="CAG8555195.1"/>
    <property type="molecule type" value="Genomic_DNA"/>
</dbReference>
<dbReference type="Gene3D" id="3.40.50.11350">
    <property type="match status" value="1"/>
</dbReference>
<comment type="caution">
    <text evidence="1">The sequence shown here is derived from an EMBL/GenBank/DDBJ whole genome shotgun (WGS) entry which is preliminary data.</text>
</comment>
<reference evidence="1 2" key="1">
    <citation type="submission" date="2021-06" db="EMBL/GenBank/DDBJ databases">
        <authorList>
            <person name="Kallberg Y."/>
            <person name="Tangrot J."/>
            <person name="Rosling A."/>
        </authorList>
    </citation>
    <scope>NUCLEOTIDE SEQUENCE [LARGE SCALE GENOMIC DNA]</scope>
    <source>
        <strain evidence="1 2">120-4 pot B 10/14</strain>
    </source>
</reference>
<sequence>NMDLFNPIMPGNPGTEAGALIDLKLLGLCDDLVITYASSFGFLAAGWSHKASHQRGSHQRGLFIINQIKQDWTDNLKW</sequence>
<gene>
    <name evidence="1" type="ORF">GMARGA_LOCUS4749</name>
</gene>
<organism evidence="1 2">
    <name type="scientific">Gigaspora margarita</name>
    <dbReference type="NCBI Taxonomy" id="4874"/>
    <lineage>
        <taxon>Eukaryota</taxon>
        <taxon>Fungi</taxon>
        <taxon>Fungi incertae sedis</taxon>
        <taxon>Mucoromycota</taxon>
        <taxon>Glomeromycotina</taxon>
        <taxon>Glomeromycetes</taxon>
        <taxon>Diversisporales</taxon>
        <taxon>Gigasporaceae</taxon>
        <taxon>Gigaspora</taxon>
    </lineage>
</organism>
<evidence type="ECO:0000313" key="2">
    <source>
        <dbReference type="Proteomes" id="UP000789901"/>
    </source>
</evidence>
<protein>
    <submittedName>
        <fullName evidence="1">10853_t:CDS:1</fullName>
    </submittedName>
</protein>
<proteinExistence type="predicted"/>
<accession>A0ABN7UBC7</accession>
<keyword evidence="2" id="KW-1185">Reference proteome</keyword>